<reference evidence="5 6" key="1">
    <citation type="submission" date="2018-03" db="EMBL/GenBank/DDBJ databases">
        <title>Genomic Encyclopedia of Archaeal and Bacterial Type Strains, Phase II (KMG-II): from individual species to whole genera.</title>
        <authorList>
            <person name="Goeker M."/>
        </authorList>
    </citation>
    <scope>NUCLEOTIDE SEQUENCE [LARGE SCALE GENOMIC DNA]</scope>
    <source>
        <strain evidence="5 6">DSM 28229</strain>
    </source>
</reference>
<evidence type="ECO:0000256" key="3">
    <source>
        <dbReference type="ARBA" id="ARBA00023163"/>
    </source>
</evidence>
<gene>
    <name evidence="5" type="ORF">BC781_101918</name>
</gene>
<dbReference type="InterPro" id="IPR020449">
    <property type="entry name" value="Tscrpt_reg_AraC-type_HTH"/>
</dbReference>
<keyword evidence="2 5" id="KW-0238">DNA-binding</keyword>
<sequence length="332" mass="38641">MEEIEIIELPDGLLSEQVEQYEKVTGAVYNQELGQLSFDTNYGKGTIYEIYLQRELSVVISSIEVKKKLKIVRTNTEKIDQVKFNVFLKGNEEGLYDFNGVKMPAGVVFWSGGKHVYGDLQKGKFQWLTFYLSKSIVNNMEKTQSLEKWLHFIDENEFILIFESLTIELEDLSQRVLSLLGRKEAWADMMLKGLALQMMSLNIQMFYKRIINEKNFQVINSDDLQALFRIKQMIHESTETPPVVSDLAERANMSLRKFQRLFKQTFGVGASEYFQKVRMEKSVEMMRAGTYSLMDISTTLGFSSTSHFSSSFKKYFKQTPRKYMSSLKQYDH</sequence>
<dbReference type="PROSITE" id="PS00041">
    <property type="entry name" value="HTH_ARAC_FAMILY_1"/>
    <property type="match status" value="1"/>
</dbReference>
<keyword evidence="6" id="KW-1185">Reference proteome</keyword>
<proteinExistence type="predicted"/>
<evidence type="ECO:0000313" key="5">
    <source>
        <dbReference type="EMBL" id="PWJ44547.1"/>
    </source>
</evidence>
<dbReference type="SMART" id="SM00342">
    <property type="entry name" value="HTH_ARAC"/>
    <property type="match status" value="1"/>
</dbReference>
<dbReference type="OrthoDB" id="9803764at2"/>
<dbReference type="Proteomes" id="UP000245535">
    <property type="component" value="Unassembled WGS sequence"/>
</dbReference>
<dbReference type="InterPro" id="IPR009057">
    <property type="entry name" value="Homeodomain-like_sf"/>
</dbReference>
<evidence type="ECO:0000313" key="6">
    <source>
        <dbReference type="Proteomes" id="UP000245535"/>
    </source>
</evidence>
<dbReference type="InterPro" id="IPR053142">
    <property type="entry name" value="PchR_regulatory_protein"/>
</dbReference>
<dbReference type="EMBL" id="QGDO01000001">
    <property type="protein sequence ID" value="PWJ44547.1"/>
    <property type="molecule type" value="Genomic_DNA"/>
</dbReference>
<dbReference type="Pfam" id="PF12833">
    <property type="entry name" value="HTH_18"/>
    <property type="match status" value="1"/>
</dbReference>
<dbReference type="GO" id="GO:0003700">
    <property type="term" value="F:DNA-binding transcription factor activity"/>
    <property type="evidence" value="ECO:0007669"/>
    <property type="project" value="InterPro"/>
</dbReference>
<dbReference type="PANTHER" id="PTHR47893">
    <property type="entry name" value="REGULATORY PROTEIN PCHR"/>
    <property type="match status" value="1"/>
</dbReference>
<dbReference type="Gene3D" id="1.10.10.60">
    <property type="entry name" value="Homeodomain-like"/>
    <property type="match status" value="2"/>
</dbReference>
<name>A0A316A484_SEDFL</name>
<accession>A0A316A484</accession>
<dbReference type="PRINTS" id="PR00032">
    <property type="entry name" value="HTHARAC"/>
</dbReference>
<dbReference type="InterPro" id="IPR018060">
    <property type="entry name" value="HTH_AraC"/>
</dbReference>
<keyword evidence="3" id="KW-0804">Transcription</keyword>
<evidence type="ECO:0000256" key="2">
    <source>
        <dbReference type="ARBA" id="ARBA00023125"/>
    </source>
</evidence>
<dbReference type="GO" id="GO:0043565">
    <property type="term" value="F:sequence-specific DNA binding"/>
    <property type="evidence" value="ECO:0007669"/>
    <property type="project" value="InterPro"/>
</dbReference>
<dbReference type="PROSITE" id="PS01124">
    <property type="entry name" value="HTH_ARAC_FAMILY_2"/>
    <property type="match status" value="1"/>
</dbReference>
<organism evidence="5 6">
    <name type="scientific">Sediminitomix flava</name>
    <dbReference type="NCBI Taxonomy" id="379075"/>
    <lineage>
        <taxon>Bacteria</taxon>
        <taxon>Pseudomonadati</taxon>
        <taxon>Bacteroidota</taxon>
        <taxon>Cytophagia</taxon>
        <taxon>Cytophagales</taxon>
        <taxon>Flammeovirgaceae</taxon>
        <taxon>Sediminitomix</taxon>
    </lineage>
</organism>
<dbReference type="AlphaFoldDB" id="A0A316A484"/>
<comment type="caution">
    <text evidence="5">The sequence shown here is derived from an EMBL/GenBank/DDBJ whole genome shotgun (WGS) entry which is preliminary data.</text>
</comment>
<feature type="domain" description="HTH araC/xylS-type" evidence="4">
    <location>
        <begin position="228"/>
        <end position="326"/>
    </location>
</feature>
<dbReference type="InterPro" id="IPR018062">
    <property type="entry name" value="HTH_AraC-typ_CS"/>
</dbReference>
<dbReference type="PANTHER" id="PTHR47893:SF1">
    <property type="entry name" value="REGULATORY PROTEIN PCHR"/>
    <property type="match status" value="1"/>
</dbReference>
<keyword evidence="1" id="KW-0805">Transcription regulation</keyword>
<evidence type="ECO:0000259" key="4">
    <source>
        <dbReference type="PROSITE" id="PS01124"/>
    </source>
</evidence>
<evidence type="ECO:0000256" key="1">
    <source>
        <dbReference type="ARBA" id="ARBA00023015"/>
    </source>
</evidence>
<dbReference type="RefSeq" id="WP_158281390.1">
    <property type="nucleotide sequence ID" value="NZ_QGDO01000001.1"/>
</dbReference>
<dbReference type="SUPFAM" id="SSF46689">
    <property type="entry name" value="Homeodomain-like"/>
    <property type="match status" value="2"/>
</dbReference>
<protein>
    <submittedName>
        <fullName evidence="5">AraC-like DNA-binding protein</fullName>
    </submittedName>
</protein>